<dbReference type="RefSeq" id="WP_339573818.1">
    <property type="nucleotide sequence ID" value="NZ_JBBIAA010000002.1"/>
</dbReference>
<dbReference type="PANTHER" id="PTHR46847">
    <property type="entry name" value="D-ALLOSE-BINDING PERIPLASMIC PROTEIN-RELATED"/>
    <property type="match status" value="1"/>
</dbReference>
<evidence type="ECO:0000256" key="4">
    <source>
        <dbReference type="SAM" id="MobiDB-lite"/>
    </source>
</evidence>
<dbReference type="Proteomes" id="UP001387100">
    <property type="component" value="Unassembled WGS sequence"/>
</dbReference>
<dbReference type="InterPro" id="IPR025997">
    <property type="entry name" value="SBP_2_dom"/>
</dbReference>
<protein>
    <submittedName>
        <fullName evidence="6">ABC transporter substrate-binding protein</fullName>
    </submittedName>
</protein>
<comment type="similarity">
    <text evidence="2">Belongs to the bacterial solute-binding protein 2 family.</text>
</comment>
<reference evidence="6 7" key="1">
    <citation type="journal article" date="2017" name="Int. J. Syst. Evol. Microbiol.">
        <title>Pseudokineococcus basanitobsidens sp. nov., isolated from volcanic rock.</title>
        <authorList>
            <person name="Lee D.W."/>
            <person name="Park M.Y."/>
            <person name="Kim J.J."/>
            <person name="Kim B.S."/>
        </authorList>
    </citation>
    <scope>NUCLEOTIDE SEQUENCE [LARGE SCALE GENOMIC DNA]</scope>
    <source>
        <strain evidence="6 7">DSM 103726</strain>
    </source>
</reference>
<dbReference type="EMBL" id="JBBIAA010000002">
    <property type="protein sequence ID" value="MEJ5944439.1"/>
    <property type="molecule type" value="Genomic_DNA"/>
</dbReference>
<evidence type="ECO:0000256" key="3">
    <source>
        <dbReference type="ARBA" id="ARBA00022729"/>
    </source>
</evidence>
<dbReference type="PANTHER" id="PTHR46847:SF3">
    <property type="entry name" value="GALACTOFURANOSE-BINDING PROTEIN YTFQ"/>
    <property type="match status" value="1"/>
</dbReference>
<keyword evidence="3" id="KW-0732">Signal</keyword>
<keyword evidence="7" id="KW-1185">Reference proteome</keyword>
<dbReference type="SUPFAM" id="SSF53822">
    <property type="entry name" value="Periplasmic binding protein-like I"/>
    <property type="match status" value="1"/>
</dbReference>
<feature type="compositionally biased region" description="Basic residues" evidence="4">
    <location>
        <begin position="20"/>
        <end position="29"/>
    </location>
</feature>
<feature type="region of interest" description="Disordered" evidence="4">
    <location>
        <begin position="46"/>
        <end position="78"/>
    </location>
</feature>
<evidence type="ECO:0000313" key="7">
    <source>
        <dbReference type="Proteomes" id="UP001387100"/>
    </source>
</evidence>
<feature type="compositionally biased region" description="Polar residues" evidence="4">
    <location>
        <begin position="1"/>
        <end position="12"/>
    </location>
</feature>
<name>A0ABU8RHA5_9ACTN</name>
<sequence length="384" mass="39569">MTTHLSASSDPTATDGPPRTHGRGRRRRSSLLVATAALGLALAGCANSETPSGSTDAGSAGGGPAAEAVTPTASGAGGETCSIADYGAEEMDLSETVVGFSQSEPESAPFRVAETQSIRDAAAEAGVEDLLTTNANNQLSKQVSDIQDMLAQGAELLIVAPLNSDGLEPALAQARDQGVPVITIDRKLNAEPCVDYVTFLGSDFYDQGVRAAEAMIDTTGGEGQVAILLGTSGNNVTTGRTDGFVETLQEQAPDLEVVAQQTGEFSRSTGQQVMEQLLQANPGITAVYAENDEMGLGALTAIQAAGKDPGQDVKIVSIDGTRNAVQAIVDGDYNAVIESNPRFGPLAFSTAEQFLSGEPVPVDIVIEDGEYDESNAADRIGDAF</sequence>
<dbReference type="Gene3D" id="3.40.50.2300">
    <property type="match status" value="2"/>
</dbReference>
<dbReference type="CDD" id="cd06309">
    <property type="entry name" value="PBP1_galactofuranose_YtfQ-like"/>
    <property type="match status" value="1"/>
</dbReference>
<dbReference type="Pfam" id="PF13407">
    <property type="entry name" value="Peripla_BP_4"/>
    <property type="match status" value="1"/>
</dbReference>
<evidence type="ECO:0000256" key="2">
    <source>
        <dbReference type="ARBA" id="ARBA00007639"/>
    </source>
</evidence>
<feature type="region of interest" description="Disordered" evidence="4">
    <location>
        <begin position="1"/>
        <end position="30"/>
    </location>
</feature>
<evidence type="ECO:0000259" key="5">
    <source>
        <dbReference type="Pfam" id="PF13407"/>
    </source>
</evidence>
<dbReference type="InterPro" id="IPR028082">
    <property type="entry name" value="Peripla_BP_I"/>
</dbReference>
<evidence type="ECO:0000256" key="1">
    <source>
        <dbReference type="ARBA" id="ARBA00004196"/>
    </source>
</evidence>
<organism evidence="6 7">
    <name type="scientific">Pseudokineococcus basanitobsidens</name>
    <dbReference type="NCBI Taxonomy" id="1926649"/>
    <lineage>
        <taxon>Bacteria</taxon>
        <taxon>Bacillati</taxon>
        <taxon>Actinomycetota</taxon>
        <taxon>Actinomycetes</taxon>
        <taxon>Kineosporiales</taxon>
        <taxon>Kineosporiaceae</taxon>
        <taxon>Pseudokineococcus</taxon>
    </lineage>
</organism>
<comment type="caution">
    <text evidence="6">The sequence shown here is derived from an EMBL/GenBank/DDBJ whole genome shotgun (WGS) entry which is preliminary data.</text>
</comment>
<proteinExistence type="inferred from homology"/>
<evidence type="ECO:0000313" key="6">
    <source>
        <dbReference type="EMBL" id="MEJ5944439.1"/>
    </source>
</evidence>
<comment type="subcellular location">
    <subcellularLocation>
        <location evidence="1">Cell envelope</location>
    </subcellularLocation>
</comment>
<feature type="domain" description="Periplasmic binding protein" evidence="5">
    <location>
        <begin position="105"/>
        <end position="358"/>
    </location>
</feature>
<gene>
    <name evidence="6" type="ORF">WDZ17_03925</name>
</gene>
<accession>A0ABU8RHA5</accession>